<feature type="domain" description="HD" evidence="3">
    <location>
        <begin position="81"/>
        <end position="208"/>
    </location>
</feature>
<organism evidence="4 5">
    <name type="scientific">Thermogemmata fonticola</name>
    <dbReference type="NCBI Taxonomy" id="2755323"/>
    <lineage>
        <taxon>Bacteria</taxon>
        <taxon>Pseudomonadati</taxon>
        <taxon>Planctomycetota</taxon>
        <taxon>Planctomycetia</taxon>
        <taxon>Gemmatales</taxon>
        <taxon>Gemmataceae</taxon>
        <taxon>Thermogemmata</taxon>
    </lineage>
</organism>
<comment type="caution">
    <text evidence="4">The sequence shown here is derived from an EMBL/GenBank/DDBJ whole genome shotgun (WGS) entry which is preliminary data.</text>
</comment>
<dbReference type="PANTHER" id="PTHR11373:SF43">
    <property type="entry name" value="DEOXYGUANOSINETRIPHOSPHATE TRIPHOSPHOHYDROLASE-LIKE PROTEIN"/>
    <property type="match status" value="1"/>
</dbReference>
<dbReference type="InterPro" id="IPR023023">
    <property type="entry name" value="dNTPase_2"/>
</dbReference>
<dbReference type="PANTHER" id="PTHR11373">
    <property type="entry name" value="DEOXYNUCLEOSIDE TRIPHOSPHATE TRIPHOSPHOHYDROLASE"/>
    <property type="match status" value="1"/>
</dbReference>
<accession>A0A7V8VF32</accession>
<dbReference type="AlphaFoldDB" id="A0A7V8VF32"/>
<dbReference type="InterPro" id="IPR006674">
    <property type="entry name" value="HD_domain"/>
</dbReference>
<dbReference type="GO" id="GO:0006203">
    <property type="term" value="P:dGTP catabolic process"/>
    <property type="evidence" value="ECO:0007669"/>
    <property type="project" value="TreeGrafter"/>
</dbReference>
<sequence length="409" mass="47566">MDMSTAPLSANDWLEFEESWLAPYAMRCRASRGRRYPEPSHPFRTLYQRDRERIVHCTAFRRMTGKTQVLVASVNDHHRTRLTHTLEVAQIARTVARRLRLNEDLTEAIALAHDIGHPPFGHAGEHALNHCLQHLGGFNHNLFGLRRVDELEERYPDFPGLNLSFEVREAFVQHCGRLEAPECAEFRDCGRPLLEAQVVDVVDAIAYDTHDIDDALGLGFLTLDELRQVPFWAEAVERVHQHHPGLSGPPLRTAVIRELLAWQVTDLLEETTRRLEQYNIRSLDDVRNAPVPLVGFTPQLAKYKAEWERFLHNRVYTHHSVLRMTHNGQRILEALFHEYVRHPELLPEKHFRRWSGAAERRGPPPPSWITHHRRPIPQLERVVADYLAGMTDRFAQMEYRRLFLPTVEV</sequence>
<dbReference type="SMART" id="SM00471">
    <property type="entry name" value="HDc"/>
    <property type="match status" value="1"/>
</dbReference>
<dbReference type="NCBIfam" id="NF002326">
    <property type="entry name" value="PRK01286.1-1"/>
    <property type="match status" value="1"/>
</dbReference>
<dbReference type="InterPro" id="IPR026875">
    <property type="entry name" value="PHydrolase_assoc_dom"/>
</dbReference>
<name>A0A7V8VF32_9BACT</name>
<dbReference type="InterPro" id="IPR006261">
    <property type="entry name" value="dGTPase"/>
</dbReference>
<dbReference type="Gene3D" id="1.10.3210.10">
    <property type="entry name" value="Hypothetical protein af1432"/>
    <property type="match status" value="1"/>
</dbReference>
<dbReference type="EMBL" id="JACEFB010000008">
    <property type="protein sequence ID" value="MBA2226859.1"/>
    <property type="molecule type" value="Genomic_DNA"/>
</dbReference>
<evidence type="ECO:0000256" key="1">
    <source>
        <dbReference type="ARBA" id="ARBA00022801"/>
    </source>
</evidence>
<evidence type="ECO:0000313" key="5">
    <source>
        <dbReference type="Proteomes" id="UP000542342"/>
    </source>
</evidence>
<dbReference type="PROSITE" id="PS51831">
    <property type="entry name" value="HD"/>
    <property type="match status" value="1"/>
</dbReference>
<proteinExistence type="inferred from homology"/>
<dbReference type="Pfam" id="PF01966">
    <property type="entry name" value="HD"/>
    <property type="match status" value="1"/>
</dbReference>
<dbReference type="HAMAP" id="MF_01212">
    <property type="entry name" value="dGTPase_type2"/>
    <property type="match status" value="1"/>
</dbReference>
<protein>
    <recommendedName>
        <fullName evidence="2">Deoxyguanosinetriphosphate triphosphohydrolase-like protein</fullName>
    </recommendedName>
</protein>
<dbReference type="GO" id="GO:0008832">
    <property type="term" value="F:dGTPase activity"/>
    <property type="evidence" value="ECO:0007669"/>
    <property type="project" value="TreeGrafter"/>
</dbReference>
<gene>
    <name evidence="4" type="ORF">H0921_11870</name>
</gene>
<dbReference type="SUPFAM" id="SSF109604">
    <property type="entry name" value="HD-domain/PDEase-like"/>
    <property type="match status" value="1"/>
</dbReference>
<reference evidence="4 5" key="1">
    <citation type="submission" date="2020-07" db="EMBL/GenBank/DDBJ databases">
        <title>Thermogemmata thermophila gen. nov., sp. nov., a novel moderate thermophilic planctomycete from a Kamchatka hot spring.</title>
        <authorList>
            <person name="Elcheninov A.G."/>
            <person name="Podosokorskaya O.A."/>
            <person name="Kovaleva O.L."/>
            <person name="Novikov A."/>
            <person name="Bonch-Osmolovskaya E.A."/>
            <person name="Toshchakov S.V."/>
            <person name="Kublanov I.V."/>
        </authorList>
    </citation>
    <scope>NUCLEOTIDE SEQUENCE [LARGE SCALE GENOMIC DNA]</scope>
    <source>
        <strain evidence="4 5">2918</strain>
    </source>
</reference>
<dbReference type="InterPro" id="IPR050135">
    <property type="entry name" value="dGTPase-like"/>
</dbReference>
<keyword evidence="1 2" id="KW-0378">Hydrolase</keyword>
<dbReference type="Pfam" id="PF13286">
    <property type="entry name" value="HD_assoc"/>
    <property type="match status" value="1"/>
</dbReference>
<dbReference type="Proteomes" id="UP000542342">
    <property type="component" value="Unassembled WGS sequence"/>
</dbReference>
<dbReference type="NCBIfam" id="TIGR01353">
    <property type="entry name" value="dGTP_triPase"/>
    <property type="match status" value="1"/>
</dbReference>
<evidence type="ECO:0000256" key="2">
    <source>
        <dbReference type="HAMAP-Rule" id="MF_01212"/>
    </source>
</evidence>
<evidence type="ECO:0000259" key="3">
    <source>
        <dbReference type="PROSITE" id="PS51831"/>
    </source>
</evidence>
<dbReference type="CDD" id="cd00077">
    <property type="entry name" value="HDc"/>
    <property type="match status" value="1"/>
</dbReference>
<evidence type="ECO:0000313" key="4">
    <source>
        <dbReference type="EMBL" id="MBA2226859.1"/>
    </source>
</evidence>
<dbReference type="InterPro" id="IPR003607">
    <property type="entry name" value="HD/PDEase_dom"/>
</dbReference>
<comment type="similarity">
    <text evidence="2">Belongs to the dGTPase family. Type 2 subfamily.</text>
</comment>
<keyword evidence="5" id="KW-1185">Reference proteome</keyword>